<feature type="domain" description="Response regulatory" evidence="8">
    <location>
        <begin position="14"/>
        <end position="130"/>
    </location>
</feature>
<dbReference type="InterPro" id="IPR011006">
    <property type="entry name" value="CheY-like_superfamily"/>
</dbReference>
<dbReference type="AlphaFoldDB" id="A0A919B3F3"/>
<dbReference type="PRINTS" id="PR00038">
    <property type="entry name" value="HTHLUXR"/>
</dbReference>
<comment type="caution">
    <text evidence="9">The sequence shown here is derived from an EMBL/GenBank/DDBJ whole genome shotgun (WGS) entry which is preliminary data.</text>
</comment>
<dbReference type="GO" id="GO:0006355">
    <property type="term" value="P:regulation of DNA-templated transcription"/>
    <property type="evidence" value="ECO:0007669"/>
    <property type="project" value="InterPro"/>
</dbReference>
<dbReference type="Proteomes" id="UP000638313">
    <property type="component" value="Unassembled WGS sequence"/>
</dbReference>
<dbReference type="EMBL" id="BNBD01000004">
    <property type="protein sequence ID" value="GHF42002.1"/>
    <property type="molecule type" value="Genomic_DNA"/>
</dbReference>
<keyword evidence="1 5" id="KW-0597">Phosphoprotein</keyword>
<evidence type="ECO:0000256" key="5">
    <source>
        <dbReference type="PROSITE-ProRule" id="PRU00169"/>
    </source>
</evidence>
<dbReference type="SUPFAM" id="SSF46894">
    <property type="entry name" value="C-terminal effector domain of the bipartite response regulators"/>
    <property type="match status" value="1"/>
</dbReference>
<dbReference type="GO" id="GO:0003677">
    <property type="term" value="F:DNA binding"/>
    <property type="evidence" value="ECO:0007669"/>
    <property type="project" value="UniProtKB-KW"/>
</dbReference>
<keyword evidence="2" id="KW-0805">Transcription regulation</keyword>
<dbReference type="CDD" id="cd17535">
    <property type="entry name" value="REC_NarL-like"/>
    <property type="match status" value="1"/>
</dbReference>
<gene>
    <name evidence="9" type="primary">narL</name>
    <name evidence="9" type="ORF">GCM10010218_23860</name>
</gene>
<evidence type="ECO:0000256" key="6">
    <source>
        <dbReference type="SAM" id="MobiDB-lite"/>
    </source>
</evidence>
<dbReference type="PROSITE" id="PS50110">
    <property type="entry name" value="RESPONSE_REGULATORY"/>
    <property type="match status" value="1"/>
</dbReference>
<dbReference type="SMART" id="SM00421">
    <property type="entry name" value="HTH_LUXR"/>
    <property type="match status" value="1"/>
</dbReference>
<evidence type="ECO:0000259" key="8">
    <source>
        <dbReference type="PROSITE" id="PS50110"/>
    </source>
</evidence>
<feature type="compositionally biased region" description="Low complexity" evidence="6">
    <location>
        <begin position="227"/>
        <end position="240"/>
    </location>
</feature>
<evidence type="ECO:0000256" key="4">
    <source>
        <dbReference type="ARBA" id="ARBA00023163"/>
    </source>
</evidence>
<reference evidence="9" key="2">
    <citation type="submission" date="2020-09" db="EMBL/GenBank/DDBJ databases">
        <authorList>
            <person name="Sun Q."/>
            <person name="Ohkuma M."/>
        </authorList>
    </citation>
    <scope>NUCLEOTIDE SEQUENCE</scope>
    <source>
        <strain evidence="9">JCM 4059</strain>
    </source>
</reference>
<dbReference type="InterPro" id="IPR001789">
    <property type="entry name" value="Sig_transdc_resp-reg_receiver"/>
</dbReference>
<dbReference type="PANTHER" id="PTHR43214">
    <property type="entry name" value="TWO-COMPONENT RESPONSE REGULATOR"/>
    <property type="match status" value="1"/>
</dbReference>
<evidence type="ECO:0000313" key="10">
    <source>
        <dbReference type="Proteomes" id="UP000638313"/>
    </source>
</evidence>
<feature type="domain" description="HTH luxR-type" evidence="7">
    <location>
        <begin position="156"/>
        <end position="221"/>
    </location>
</feature>
<evidence type="ECO:0000256" key="2">
    <source>
        <dbReference type="ARBA" id="ARBA00023015"/>
    </source>
</evidence>
<dbReference type="Gene3D" id="3.40.50.2300">
    <property type="match status" value="1"/>
</dbReference>
<accession>A0A919B3F3</accession>
<evidence type="ECO:0000256" key="3">
    <source>
        <dbReference type="ARBA" id="ARBA00023125"/>
    </source>
</evidence>
<reference evidence="9" key="1">
    <citation type="journal article" date="2014" name="Int. J. Syst. Evol. Microbiol.">
        <title>Complete genome sequence of Corynebacterium casei LMG S-19264T (=DSM 44701T), isolated from a smear-ripened cheese.</title>
        <authorList>
            <consortium name="US DOE Joint Genome Institute (JGI-PGF)"/>
            <person name="Walter F."/>
            <person name="Albersmeier A."/>
            <person name="Kalinowski J."/>
            <person name="Ruckert C."/>
        </authorList>
    </citation>
    <scope>NUCLEOTIDE SEQUENCE</scope>
    <source>
        <strain evidence="9">JCM 4059</strain>
    </source>
</reference>
<dbReference type="RefSeq" id="WP_190129508.1">
    <property type="nucleotide sequence ID" value="NZ_BNBD01000004.1"/>
</dbReference>
<dbReference type="InterPro" id="IPR000792">
    <property type="entry name" value="Tscrpt_reg_LuxR_C"/>
</dbReference>
<dbReference type="SUPFAM" id="SSF52172">
    <property type="entry name" value="CheY-like"/>
    <property type="match status" value="1"/>
</dbReference>
<feature type="region of interest" description="Disordered" evidence="6">
    <location>
        <begin position="220"/>
        <end position="246"/>
    </location>
</feature>
<evidence type="ECO:0000313" key="9">
    <source>
        <dbReference type="EMBL" id="GHF42002.1"/>
    </source>
</evidence>
<name>A0A919B3F3_9ACTN</name>
<dbReference type="PANTHER" id="PTHR43214:SF24">
    <property type="entry name" value="TRANSCRIPTIONAL REGULATORY PROTEIN NARL-RELATED"/>
    <property type="match status" value="1"/>
</dbReference>
<dbReference type="Pfam" id="PF00072">
    <property type="entry name" value="Response_reg"/>
    <property type="match status" value="1"/>
</dbReference>
<dbReference type="CDD" id="cd06170">
    <property type="entry name" value="LuxR_C_like"/>
    <property type="match status" value="1"/>
</dbReference>
<dbReference type="InterPro" id="IPR058245">
    <property type="entry name" value="NreC/VraR/RcsB-like_REC"/>
</dbReference>
<protein>
    <submittedName>
        <fullName evidence="9">DNA-binding response regulator</fullName>
    </submittedName>
</protein>
<evidence type="ECO:0000259" key="7">
    <source>
        <dbReference type="PROSITE" id="PS50043"/>
    </source>
</evidence>
<dbReference type="GO" id="GO:0000160">
    <property type="term" value="P:phosphorelay signal transduction system"/>
    <property type="evidence" value="ECO:0007669"/>
    <property type="project" value="InterPro"/>
</dbReference>
<dbReference type="InterPro" id="IPR016032">
    <property type="entry name" value="Sig_transdc_resp-reg_C-effctor"/>
</dbReference>
<keyword evidence="4" id="KW-0804">Transcription</keyword>
<keyword evidence="10" id="KW-1185">Reference proteome</keyword>
<sequence>MTAVTAVTAPADIRILAADDHSLLREALCDLLELTPGLTVVGQTGDGAEAVRLAAALRPDLVLLDLDMPGPGPVATVRALHAAVPGVRVVVLTMHGDSGLVGSLLEAGAAGFLHKGVERNVLVAAIRGAMAGDTTVIYHRDQAGAAPGPAPSTAAPTPTTETLTVREREVLMCVAQAMSNRQIARTLAIAEGTVKRHLRNIFDKLGATSRLDAVNKGLHQEAGVVTPRPRQAPAPALRPAGVRPRP</sequence>
<evidence type="ECO:0000256" key="1">
    <source>
        <dbReference type="ARBA" id="ARBA00022553"/>
    </source>
</evidence>
<dbReference type="PROSITE" id="PS50043">
    <property type="entry name" value="HTH_LUXR_2"/>
    <property type="match status" value="1"/>
</dbReference>
<organism evidence="9 10">
    <name type="scientific">Streptomyces mashuensis</name>
    <dbReference type="NCBI Taxonomy" id="33904"/>
    <lineage>
        <taxon>Bacteria</taxon>
        <taxon>Bacillati</taxon>
        <taxon>Actinomycetota</taxon>
        <taxon>Actinomycetes</taxon>
        <taxon>Kitasatosporales</taxon>
        <taxon>Streptomycetaceae</taxon>
        <taxon>Streptomyces</taxon>
    </lineage>
</organism>
<dbReference type="InterPro" id="IPR039420">
    <property type="entry name" value="WalR-like"/>
</dbReference>
<dbReference type="SMART" id="SM00448">
    <property type="entry name" value="REC"/>
    <property type="match status" value="1"/>
</dbReference>
<keyword evidence="3 9" id="KW-0238">DNA-binding</keyword>
<feature type="modified residue" description="4-aspartylphosphate" evidence="5">
    <location>
        <position position="65"/>
    </location>
</feature>
<proteinExistence type="predicted"/>
<dbReference type="Pfam" id="PF00196">
    <property type="entry name" value="GerE"/>
    <property type="match status" value="1"/>
</dbReference>